<dbReference type="EMBL" id="BTPE01000002">
    <property type="protein sequence ID" value="GMQ32453.1"/>
    <property type="molecule type" value="Genomic_DNA"/>
</dbReference>
<name>A0ABQ6PZ20_9BACT</name>
<sequence>MKPCAIIDESDFPLVYIRFTGNSSTDENFPSYLEKTKACYRHQQPLSIIFDATEATLPSLSHQKMQAQWLKENEELMKEFCRGTAYVIPQAAIRAVLKMIFSFQKQPVPYQIFKTAEEAKSWVSSL</sequence>
<accession>A0ABQ6PZ20</accession>
<keyword evidence="2" id="KW-1185">Reference proteome</keyword>
<organism evidence="1 2">
    <name type="scientific">Algoriphagus taiwanensis</name>
    <dbReference type="NCBI Taxonomy" id="1445656"/>
    <lineage>
        <taxon>Bacteria</taxon>
        <taxon>Pseudomonadati</taxon>
        <taxon>Bacteroidota</taxon>
        <taxon>Cytophagia</taxon>
        <taxon>Cytophagales</taxon>
        <taxon>Cyclobacteriaceae</taxon>
        <taxon>Algoriphagus</taxon>
    </lineage>
</organism>
<dbReference type="Proteomes" id="UP001307705">
    <property type="component" value="Unassembled WGS sequence"/>
</dbReference>
<evidence type="ECO:0000313" key="1">
    <source>
        <dbReference type="EMBL" id="GMQ32453.1"/>
    </source>
</evidence>
<protein>
    <recommendedName>
        <fullName evidence="3">SpoIIAA-like</fullName>
    </recommendedName>
</protein>
<dbReference type="RefSeq" id="WP_338227273.1">
    <property type="nucleotide sequence ID" value="NZ_BTPE01000002.1"/>
</dbReference>
<evidence type="ECO:0008006" key="3">
    <source>
        <dbReference type="Google" id="ProtNLM"/>
    </source>
</evidence>
<evidence type="ECO:0000313" key="2">
    <source>
        <dbReference type="Proteomes" id="UP001307705"/>
    </source>
</evidence>
<reference evidence="1 2" key="1">
    <citation type="submission" date="2023-08" db="EMBL/GenBank/DDBJ databases">
        <title>Draft genome sequence of Algoriphagus taiwanensis.</title>
        <authorList>
            <person name="Takatani N."/>
            <person name="Hosokawa M."/>
            <person name="Sawabe T."/>
        </authorList>
    </citation>
    <scope>NUCLEOTIDE SEQUENCE [LARGE SCALE GENOMIC DNA]</scope>
    <source>
        <strain evidence="1 2">JCM 19755</strain>
    </source>
</reference>
<gene>
    <name evidence="1" type="ORF">Ataiwa_07250</name>
</gene>
<proteinExistence type="predicted"/>
<comment type="caution">
    <text evidence="1">The sequence shown here is derived from an EMBL/GenBank/DDBJ whole genome shotgun (WGS) entry which is preliminary data.</text>
</comment>